<reference evidence="1" key="1">
    <citation type="journal article" date="2021" name="Microb. Physiol.">
        <title>Proteogenomic Insights into the Physiology of Marine, Sulfate-Reducing, Filamentous Desulfonema limicola and Desulfonema magnum.</title>
        <authorList>
            <person name="Schnaars V."/>
            <person name="Wohlbrand L."/>
            <person name="Scheve S."/>
            <person name="Hinrichs C."/>
            <person name="Reinhardt R."/>
            <person name="Rabus R."/>
        </authorList>
    </citation>
    <scope>NUCLEOTIDE SEQUENCE</scope>
    <source>
        <strain evidence="1">4be13</strain>
    </source>
</reference>
<accession>A0A975GTY7</accession>
<name>A0A975GTY7_9BACT</name>
<keyword evidence="2" id="KW-1185">Reference proteome</keyword>
<sequence>MTNIPFYFNAKFYFISYKIFLNNKKGDPSDEREQIPG</sequence>
<organism evidence="1 2">
    <name type="scientific">Desulfonema magnum</name>
    <dbReference type="NCBI Taxonomy" id="45655"/>
    <lineage>
        <taxon>Bacteria</taxon>
        <taxon>Pseudomonadati</taxon>
        <taxon>Thermodesulfobacteriota</taxon>
        <taxon>Desulfobacteria</taxon>
        <taxon>Desulfobacterales</taxon>
        <taxon>Desulfococcaceae</taxon>
        <taxon>Desulfonema</taxon>
    </lineage>
</organism>
<evidence type="ECO:0000313" key="2">
    <source>
        <dbReference type="Proteomes" id="UP000663722"/>
    </source>
</evidence>
<dbReference type="Proteomes" id="UP000663722">
    <property type="component" value="Chromosome"/>
</dbReference>
<dbReference type="KEGG" id="dmm:dnm_096530"/>
<dbReference type="AlphaFoldDB" id="A0A975GTY7"/>
<dbReference type="EMBL" id="CP061800">
    <property type="protein sequence ID" value="QTA93551.1"/>
    <property type="molecule type" value="Genomic_DNA"/>
</dbReference>
<gene>
    <name evidence="1" type="ORF">dnm_096530</name>
</gene>
<proteinExistence type="predicted"/>
<evidence type="ECO:0000313" key="1">
    <source>
        <dbReference type="EMBL" id="QTA93551.1"/>
    </source>
</evidence>
<protein>
    <submittedName>
        <fullName evidence="1">Uncharacterized protein</fullName>
    </submittedName>
</protein>